<organism evidence="1 2">
    <name type="scientific">Streptomyces corynorhini</name>
    <dbReference type="NCBI Taxonomy" id="2282652"/>
    <lineage>
        <taxon>Bacteria</taxon>
        <taxon>Bacillati</taxon>
        <taxon>Actinomycetota</taxon>
        <taxon>Actinomycetes</taxon>
        <taxon>Kitasatosporales</taxon>
        <taxon>Streptomycetaceae</taxon>
        <taxon>Streptomyces</taxon>
    </lineage>
</organism>
<evidence type="ECO:0000313" key="1">
    <source>
        <dbReference type="EMBL" id="RDG37290.1"/>
    </source>
</evidence>
<proteinExistence type="predicted"/>
<keyword evidence="2" id="KW-1185">Reference proteome</keyword>
<comment type="caution">
    <text evidence="1">The sequence shown here is derived from an EMBL/GenBank/DDBJ whole genome shotgun (WGS) entry which is preliminary data.</text>
</comment>
<dbReference type="RefSeq" id="WP_114624372.1">
    <property type="nucleotide sequence ID" value="NZ_QQNA01000109.1"/>
</dbReference>
<accession>A0A370B663</accession>
<sequence length="92" mass="9521">MTLCPAGGHDFPEENASLARCDEHGITLLWRGEPAEDSDFPSAPAPLTPCAPCLAATVLGTEHHCVGVTALHSLGSGMILSSPPPCPCRCAR</sequence>
<dbReference type="Proteomes" id="UP000253741">
    <property type="component" value="Unassembled WGS sequence"/>
</dbReference>
<protein>
    <submittedName>
        <fullName evidence="1">Uncharacterized protein</fullName>
    </submittedName>
</protein>
<name>A0A370B663_9ACTN</name>
<dbReference type="OrthoDB" id="4266934at2"/>
<reference evidence="1 2" key="1">
    <citation type="submission" date="2018-07" db="EMBL/GenBank/DDBJ databases">
        <title>Streptomyces species from bats.</title>
        <authorList>
            <person name="Dunlap C."/>
        </authorList>
    </citation>
    <scope>NUCLEOTIDE SEQUENCE [LARGE SCALE GENOMIC DNA]</scope>
    <source>
        <strain evidence="1 2">AC230</strain>
    </source>
</reference>
<evidence type="ECO:0000313" key="2">
    <source>
        <dbReference type="Proteomes" id="UP000253741"/>
    </source>
</evidence>
<gene>
    <name evidence="1" type="ORF">DVH02_15290</name>
</gene>
<dbReference type="EMBL" id="QQNA01000109">
    <property type="protein sequence ID" value="RDG37290.1"/>
    <property type="molecule type" value="Genomic_DNA"/>
</dbReference>
<dbReference type="AlphaFoldDB" id="A0A370B663"/>